<evidence type="ECO:0000313" key="2">
    <source>
        <dbReference type="EMBL" id="CAE7549651.1"/>
    </source>
</evidence>
<gene>
    <name evidence="2" type="primary">gltB</name>
    <name evidence="2" type="ORF">SNEC2469_LOCUS15833</name>
</gene>
<feature type="non-terminal residue" evidence="2">
    <location>
        <position position="1"/>
    </location>
</feature>
<evidence type="ECO:0000313" key="3">
    <source>
        <dbReference type="Proteomes" id="UP000601435"/>
    </source>
</evidence>
<organism evidence="2 3">
    <name type="scientific">Symbiodinium necroappetens</name>
    <dbReference type="NCBI Taxonomy" id="1628268"/>
    <lineage>
        <taxon>Eukaryota</taxon>
        <taxon>Sar</taxon>
        <taxon>Alveolata</taxon>
        <taxon>Dinophyceae</taxon>
        <taxon>Suessiales</taxon>
        <taxon>Symbiodiniaceae</taxon>
        <taxon>Symbiodinium</taxon>
    </lineage>
</organism>
<comment type="caution">
    <text evidence="2">The sequence shown here is derived from an EMBL/GenBank/DDBJ whole genome shotgun (WGS) entry which is preliminary data.</text>
</comment>
<dbReference type="AlphaFoldDB" id="A0A812TZM7"/>
<accession>A0A812TZM7</accession>
<name>A0A812TZM7_9DINO</name>
<dbReference type="Proteomes" id="UP000601435">
    <property type="component" value="Unassembled WGS sequence"/>
</dbReference>
<dbReference type="EMBL" id="CAJNJA010025800">
    <property type="protein sequence ID" value="CAE7549651.1"/>
    <property type="molecule type" value="Genomic_DNA"/>
</dbReference>
<proteinExistence type="predicted"/>
<feature type="non-terminal residue" evidence="2">
    <location>
        <position position="60"/>
    </location>
</feature>
<feature type="compositionally biased region" description="Polar residues" evidence="1">
    <location>
        <begin position="25"/>
        <end position="41"/>
    </location>
</feature>
<feature type="compositionally biased region" description="Basic and acidic residues" evidence="1">
    <location>
        <begin position="1"/>
        <end position="11"/>
    </location>
</feature>
<reference evidence="2" key="1">
    <citation type="submission" date="2021-02" db="EMBL/GenBank/DDBJ databases">
        <authorList>
            <person name="Dougan E. K."/>
            <person name="Rhodes N."/>
            <person name="Thang M."/>
            <person name="Chan C."/>
        </authorList>
    </citation>
    <scope>NUCLEOTIDE SEQUENCE</scope>
</reference>
<sequence>EADPQHYRIDSAEEEEVLGPEQPGDSCQESLRNSKTREPSSLQSLFEIHWDNLGAELLEK</sequence>
<feature type="region of interest" description="Disordered" evidence="1">
    <location>
        <begin position="1"/>
        <end position="41"/>
    </location>
</feature>
<keyword evidence="3" id="KW-1185">Reference proteome</keyword>
<dbReference type="OrthoDB" id="10378778at2759"/>
<evidence type="ECO:0000256" key="1">
    <source>
        <dbReference type="SAM" id="MobiDB-lite"/>
    </source>
</evidence>
<protein>
    <submittedName>
        <fullName evidence="2">GltB protein</fullName>
    </submittedName>
</protein>